<evidence type="ECO:0000256" key="2">
    <source>
        <dbReference type="ARBA" id="ARBA00022723"/>
    </source>
</evidence>
<keyword evidence="5" id="KW-0342">GTP-binding</keyword>
<dbReference type="Pfam" id="PF01139">
    <property type="entry name" value="RtcB"/>
    <property type="match status" value="1"/>
</dbReference>
<evidence type="ECO:0000256" key="1">
    <source>
        <dbReference type="ARBA" id="ARBA00022598"/>
    </source>
</evidence>
<reference evidence="9 10" key="1">
    <citation type="submission" date="2022-04" db="EMBL/GenBank/DDBJ databases">
        <title>Positive selection, recombination, and allopatry shape intraspecific diversity of widespread and dominant cyanobacteria.</title>
        <authorList>
            <person name="Wei J."/>
            <person name="Shu W."/>
            <person name="Hu C."/>
        </authorList>
    </citation>
    <scope>NUCLEOTIDE SEQUENCE [LARGE SCALE GENOMIC DNA]</scope>
    <source>
        <strain evidence="9 10">GB2-A5</strain>
    </source>
</reference>
<dbReference type="EC" id="6.5.1.-" evidence="8"/>
<protein>
    <recommendedName>
        <fullName evidence="8">tRNA-splicing ligase RtcB</fullName>
        <ecNumber evidence="8">6.5.1.-</ecNumber>
    </recommendedName>
</protein>
<comment type="cofactor">
    <cofactor evidence="8">
        <name>Mn(2+)</name>
        <dbReference type="ChEBI" id="CHEBI:29035"/>
    </cofactor>
    <text evidence="8">Binds 2 manganese ions per subunit.</text>
</comment>
<organism evidence="9 10">
    <name type="scientific">Funiculus sociatus GB2-A5</name>
    <dbReference type="NCBI Taxonomy" id="2933946"/>
    <lineage>
        <taxon>Bacteria</taxon>
        <taxon>Bacillati</taxon>
        <taxon>Cyanobacteriota</taxon>
        <taxon>Cyanophyceae</taxon>
        <taxon>Coleofasciculales</taxon>
        <taxon>Coleofasciculaceae</taxon>
        <taxon>Funiculus</taxon>
    </lineage>
</organism>
<dbReference type="SUPFAM" id="SSF103365">
    <property type="entry name" value="Hypothetical protein PH1602"/>
    <property type="match status" value="1"/>
</dbReference>
<proteinExistence type="inferred from homology"/>
<evidence type="ECO:0000313" key="9">
    <source>
        <dbReference type="EMBL" id="MEP0866503.1"/>
    </source>
</evidence>
<dbReference type="InterPro" id="IPR036025">
    <property type="entry name" value="RtcB-like_sf"/>
</dbReference>
<dbReference type="RefSeq" id="WP_190422299.1">
    <property type="nucleotide sequence ID" value="NZ_JAMPKK010000045.1"/>
</dbReference>
<dbReference type="PROSITE" id="PS01288">
    <property type="entry name" value="UPF0027"/>
    <property type="match status" value="1"/>
</dbReference>
<evidence type="ECO:0000256" key="3">
    <source>
        <dbReference type="ARBA" id="ARBA00022741"/>
    </source>
</evidence>
<name>A0ABV0JSR7_9CYAN</name>
<keyword evidence="3" id="KW-0547">Nucleotide-binding</keyword>
<sequence length="486" mass="53574">MPIKEFLEKISDTVWEIPVSYKEGMRVPARIYGTEKIISELDEAVYDQVTNVATLPGITKYAMCMPDGHFGYGFPIGGVAAMDVEKGGVISPGGIGFDINCGMRLMVTNLTYHEVKPYIKKLVDRLYERVPAGVGSSGFVKLSRNDFRQVVEQGAQWCVNNGYGWEEDLELIEENGCIKGADSAKISDKAIDRGFNQIGTLGSGNHYLEIQVARKLDIFDPELAKTMGITMPDQVVVMFHCGSRGFGHQVATDYLQRFLKVMDSKYGIKILDRELACAPFDSPEGQAYFSAMKCGINMSYANRQVILHRIREVFSEIFERSAEDLGMHMVYDVAHNTAKLENHVVDGKKRSLLVHRKGATRAFAPGMADIPERYKNIGQPVIIGGSMETGSYLLVGVPTGDQTFFSTAHGSGRTMSRTKARKAWKGETLLKDMQKKGIYVRSTSMSGLAEEAGAAYKDIDDVIEAAELAGISKKVVRLTPIGNIKG</sequence>
<dbReference type="PANTHER" id="PTHR11118:SF1">
    <property type="entry name" value="RNA-SPLICING LIGASE RTCB HOMOLOG"/>
    <property type="match status" value="1"/>
</dbReference>
<gene>
    <name evidence="8" type="primary">rtcB</name>
    <name evidence="9" type="ORF">NDI37_18770</name>
</gene>
<evidence type="ECO:0000256" key="6">
    <source>
        <dbReference type="ARBA" id="ARBA00023211"/>
    </source>
</evidence>
<comment type="similarity">
    <text evidence="8">Belongs to the RtcB family.</text>
</comment>
<evidence type="ECO:0000256" key="7">
    <source>
        <dbReference type="ARBA" id="ARBA00047746"/>
    </source>
</evidence>
<evidence type="ECO:0000313" key="10">
    <source>
        <dbReference type="Proteomes" id="UP001442494"/>
    </source>
</evidence>
<comment type="subunit">
    <text evidence="8">Monomer.</text>
</comment>
<evidence type="ECO:0000256" key="8">
    <source>
        <dbReference type="RuleBase" id="RU371113"/>
    </source>
</evidence>
<keyword evidence="1 8" id="KW-0436">Ligase</keyword>
<evidence type="ECO:0000256" key="4">
    <source>
        <dbReference type="ARBA" id="ARBA00022800"/>
    </source>
</evidence>
<dbReference type="Proteomes" id="UP001442494">
    <property type="component" value="Unassembled WGS sequence"/>
</dbReference>
<keyword evidence="6 8" id="KW-0464">Manganese</keyword>
<comment type="catalytic activity">
    <reaction evidence="7">
        <text>a 3'-end 3'-phospho-ribonucleotide-RNA + a 5'-end dephospho-ribonucleoside-RNA + GTP = a ribonucleotidyl-ribonucleotide-RNA + GMP + diphosphate</text>
        <dbReference type="Rhea" id="RHEA:68076"/>
        <dbReference type="Rhea" id="RHEA-COMP:10463"/>
        <dbReference type="Rhea" id="RHEA-COMP:13936"/>
        <dbReference type="Rhea" id="RHEA-COMP:17355"/>
        <dbReference type="ChEBI" id="CHEBI:33019"/>
        <dbReference type="ChEBI" id="CHEBI:37565"/>
        <dbReference type="ChEBI" id="CHEBI:58115"/>
        <dbReference type="ChEBI" id="CHEBI:83062"/>
        <dbReference type="ChEBI" id="CHEBI:138284"/>
        <dbReference type="ChEBI" id="CHEBI:173118"/>
        <dbReference type="EC" id="6.5.1.8"/>
    </reaction>
</comment>
<dbReference type="Gene3D" id="3.90.1860.10">
    <property type="entry name" value="tRNA-splicing ligase RtcB"/>
    <property type="match status" value="1"/>
</dbReference>
<accession>A0ABV0JSR7</accession>
<dbReference type="InterPro" id="IPR001233">
    <property type="entry name" value="RtcB"/>
</dbReference>
<keyword evidence="2 8" id="KW-0479">Metal-binding</keyword>
<comment type="caution">
    <text evidence="9">The sequence shown here is derived from an EMBL/GenBank/DDBJ whole genome shotgun (WGS) entry which is preliminary data.</text>
</comment>
<keyword evidence="10" id="KW-1185">Reference proteome</keyword>
<evidence type="ECO:0000256" key="5">
    <source>
        <dbReference type="ARBA" id="ARBA00023134"/>
    </source>
</evidence>
<keyword evidence="4" id="KW-0692">RNA repair</keyword>
<dbReference type="EMBL" id="JAMPKK010000045">
    <property type="protein sequence ID" value="MEP0866503.1"/>
    <property type="molecule type" value="Genomic_DNA"/>
</dbReference>
<dbReference type="PANTHER" id="PTHR11118">
    <property type="entry name" value="RNA-SPLICING LIGASE RTCB HOMOLOG"/>
    <property type="match status" value="1"/>
</dbReference>